<evidence type="ECO:0000259" key="3">
    <source>
        <dbReference type="Pfam" id="PF00561"/>
    </source>
</evidence>
<sequence length="401" mass="44621">MAEPPTWPGLPPQIQSRSLVVNDLDVHIFEANPDVTLVGPPPLLILLHGFPELAYSWRKIMIPLSNAGYYVVAPDQRGYGRTKRRGVQHTHDHYAFEDDLAPFRMLNLVTDVVALVYTLGYTSVAAVVGHDFGSRVAGHCALIRPDVFKAVVMMSAPYTGAPAMPLGGTLPEKSPIQALSEALAGLTPPRKHYTMYYSTREANTDMTNPPQGLRAFLEAYFYVKSGSWHGNQARRLGAPSAATFAKLPLYYVMNLGETMPETVAREGYAPSESELANLAWLTGEEIEVYVREYTQTGFQGGMNRYRCATDPRWTEDLKVLAGKKVEIPAMFISGSRDWGMYQIPGELERMSRETCKLMREEDVVTVERAGHWVEQEAPEVVTATLLKFLKEHRPDSLGAAQ</sequence>
<evidence type="ECO:0000256" key="1">
    <source>
        <dbReference type="ARBA" id="ARBA00022801"/>
    </source>
</evidence>
<dbReference type="InterPro" id="IPR029058">
    <property type="entry name" value="AB_hydrolase_fold"/>
</dbReference>
<dbReference type="Pfam" id="PF00561">
    <property type="entry name" value="Abhydrolase_1"/>
    <property type="match status" value="1"/>
</dbReference>
<evidence type="ECO:0000313" key="5">
    <source>
        <dbReference type="Proteomes" id="UP000717328"/>
    </source>
</evidence>
<proteinExistence type="inferred from homology"/>
<dbReference type="AlphaFoldDB" id="A0A9P7KIY5"/>
<keyword evidence="1" id="KW-0378">Hydrolase</keyword>
<dbReference type="EMBL" id="JABCKI010000008">
    <property type="protein sequence ID" value="KAG5654416.1"/>
    <property type="molecule type" value="Genomic_DNA"/>
</dbReference>
<dbReference type="PANTHER" id="PTHR43329">
    <property type="entry name" value="EPOXIDE HYDROLASE"/>
    <property type="match status" value="1"/>
</dbReference>
<dbReference type="OrthoDB" id="6431331at2759"/>
<dbReference type="SUPFAM" id="SSF53474">
    <property type="entry name" value="alpha/beta-Hydrolases"/>
    <property type="match status" value="1"/>
</dbReference>
<organism evidence="4 5">
    <name type="scientific">Sphagnurus paluster</name>
    <dbReference type="NCBI Taxonomy" id="117069"/>
    <lineage>
        <taxon>Eukaryota</taxon>
        <taxon>Fungi</taxon>
        <taxon>Dikarya</taxon>
        <taxon>Basidiomycota</taxon>
        <taxon>Agaricomycotina</taxon>
        <taxon>Agaricomycetes</taxon>
        <taxon>Agaricomycetidae</taxon>
        <taxon>Agaricales</taxon>
        <taxon>Tricholomatineae</taxon>
        <taxon>Lyophyllaceae</taxon>
        <taxon>Sphagnurus</taxon>
    </lineage>
</organism>
<dbReference type="GO" id="GO:0016787">
    <property type="term" value="F:hydrolase activity"/>
    <property type="evidence" value="ECO:0007669"/>
    <property type="project" value="UniProtKB-KW"/>
</dbReference>
<feature type="domain" description="AB hydrolase-1" evidence="3">
    <location>
        <begin position="42"/>
        <end position="160"/>
    </location>
</feature>
<dbReference type="InterPro" id="IPR000073">
    <property type="entry name" value="AB_hydrolase_1"/>
</dbReference>
<reference evidence="4" key="1">
    <citation type="submission" date="2021-02" db="EMBL/GenBank/DDBJ databases">
        <authorList>
            <person name="Nieuwenhuis M."/>
            <person name="Van De Peppel L.J.J."/>
        </authorList>
    </citation>
    <scope>NUCLEOTIDE SEQUENCE</scope>
    <source>
        <strain evidence="4">D49</strain>
    </source>
</reference>
<comment type="similarity">
    <text evidence="2">Belongs to the AB hydrolase superfamily. Epoxide hydrolase family.</text>
</comment>
<dbReference type="Proteomes" id="UP000717328">
    <property type="component" value="Unassembled WGS sequence"/>
</dbReference>
<reference evidence="4" key="2">
    <citation type="submission" date="2021-10" db="EMBL/GenBank/DDBJ databases">
        <title>Phylogenomics reveals ancestral predisposition of the termite-cultivated fungus Termitomyces towards a domesticated lifestyle.</title>
        <authorList>
            <person name="Auxier B."/>
            <person name="Grum-Grzhimaylo A."/>
            <person name="Cardenas M.E."/>
            <person name="Lodge J.D."/>
            <person name="Laessoe T."/>
            <person name="Pedersen O."/>
            <person name="Smith M.E."/>
            <person name="Kuyper T.W."/>
            <person name="Franco-Molano E.A."/>
            <person name="Baroni T.J."/>
            <person name="Aanen D.K."/>
        </authorList>
    </citation>
    <scope>NUCLEOTIDE SEQUENCE</scope>
    <source>
        <strain evidence="4">D49</strain>
    </source>
</reference>
<gene>
    <name evidence="4" type="ORF">H0H81_002605</name>
</gene>
<name>A0A9P7KIY5_9AGAR</name>
<evidence type="ECO:0000313" key="4">
    <source>
        <dbReference type="EMBL" id="KAG5654416.1"/>
    </source>
</evidence>
<accession>A0A9P7KIY5</accession>
<protein>
    <recommendedName>
        <fullName evidence="3">AB hydrolase-1 domain-containing protein</fullName>
    </recommendedName>
</protein>
<dbReference type="PRINTS" id="PR00412">
    <property type="entry name" value="EPOXHYDRLASE"/>
</dbReference>
<keyword evidence="5" id="KW-1185">Reference proteome</keyword>
<evidence type="ECO:0000256" key="2">
    <source>
        <dbReference type="ARBA" id="ARBA00038334"/>
    </source>
</evidence>
<dbReference type="Gene3D" id="3.40.50.1820">
    <property type="entry name" value="alpha/beta hydrolase"/>
    <property type="match status" value="1"/>
</dbReference>
<dbReference type="InterPro" id="IPR000639">
    <property type="entry name" value="Epox_hydrolase-like"/>
</dbReference>
<comment type="caution">
    <text evidence="4">The sequence shown here is derived from an EMBL/GenBank/DDBJ whole genome shotgun (WGS) entry which is preliminary data.</text>
</comment>